<reference evidence="2" key="2">
    <citation type="submission" date="2020-05" db="UniProtKB">
        <authorList>
            <consortium name="EnsemblMetazoa"/>
        </authorList>
    </citation>
    <scope>IDENTIFICATION</scope>
    <source>
        <strain evidence="2">maculatus3</strain>
    </source>
</reference>
<name>A0A182SGS5_9DIPT</name>
<organism evidence="2 3">
    <name type="scientific">Anopheles maculatus</name>
    <dbReference type="NCBI Taxonomy" id="74869"/>
    <lineage>
        <taxon>Eukaryota</taxon>
        <taxon>Metazoa</taxon>
        <taxon>Ecdysozoa</taxon>
        <taxon>Arthropoda</taxon>
        <taxon>Hexapoda</taxon>
        <taxon>Insecta</taxon>
        <taxon>Pterygota</taxon>
        <taxon>Neoptera</taxon>
        <taxon>Endopterygota</taxon>
        <taxon>Diptera</taxon>
        <taxon>Nematocera</taxon>
        <taxon>Culicoidea</taxon>
        <taxon>Culicidae</taxon>
        <taxon>Anophelinae</taxon>
        <taxon>Anopheles</taxon>
        <taxon>Anopheles maculatus group</taxon>
    </lineage>
</organism>
<feature type="compositionally biased region" description="Low complexity" evidence="1">
    <location>
        <begin position="177"/>
        <end position="194"/>
    </location>
</feature>
<dbReference type="EnsemblMetazoa" id="AMAM006467-RA">
    <property type="protein sequence ID" value="AMAM006467-PA"/>
    <property type="gene ID" value="AMAM006467"/>
</dbReference>
<sequence>MSTVPAVVDTTDSSVIHGSVAAAAFVVRNATVDEEEVYRNLFNNGEHQWQEHGNDAGGQYSKEFLNSTPRAHKTDCKGSSASLIGIGASDDDYKGGLLADDSEPLSISSRPSDSSRGFQNTFTVLERHLQNKHFQFRQLRRFLQYNESNQKPVFCNVPPSLNDSSNYLRSISEESDSTSSTVTSVSSDTDGTSL</sequence>
<feature type="region of interest" description="Disordered" evidence="1">
    <location>
        <begin position="172"/>
        <end position="194"/>
    </location>
</feature>
<accession>A0A182SGS5</accession>
<dbReference type="AlphaFoldDB" id="A0A182SGS5"/>
<keyword evidence="3" id="KW-1185">Reference proteome</keyword>
<evidence type="ECO:0000256" key="1">
    <source>
        <dbReference type="SAM" id="MobiDB-lite"/>
    </source>
</evidence>
<evidence type="ECO:0000313" key="3">
    <source>
        <dbReference type="Proteomes" id="UP000075901"/>
    </source>
</evidence>
<reference evidence="3" key="1">
    <citation type="submission" date="2013-09" db="EMBL/GenBank/DDBJ databases">
        <title>The Genome Sequence of Anopheles maculatus species B.</title>
        <authorList>
            <consortium name="The Broad Institute Genomics Platform"/>
            <person name="Neafsey D.E."/>
            <person name="Besansky N."/>
            <person name="Howell P."/>
            <person name="Walton C."/>
            <person name="Young S.K."/>
            <person name="Zeng Q."/>
            <person name="Gargeya S."/>
            <person name="Fitzgerald M."/>
            <person name="Haas B."/>
            <person name="Abouelleil A."/>
            <person name="Allen A.W."/>
            <person name="Alvarado L."/>
            <person name="Arachchi H.M."/>
            <person name="Berlin A.M."/>
            <person name="Chapman S.B."/>
            <person name="Gainer-Dewar J."/>
            <person name="Goldberg J."/>
            <person name="Griggs A."/>
            <person name="Gujja S."/>
            <person name="Hansen M."/>
            <person name="Howarth C."/>
            <person name="Imamovic A."/>
            <person name="Ireland A."/>
            <person name="Larimer J."/>
            <person name="McCowan C."/>
            <person name="Murphy C."/>
            <person name="Pearson M."/>
            <person name="Poon T.W."/>
            <person name="Priest M."/>
            <person name="Roberts A."/>
            <person name="Saif S."/>
            <person name="Shea T."/>
            <person name="Sisk P."/>
            <person name="Sykes S."/>
            <person name="Wortman J."/>
            <person name="Nusbaum C."/>
            <person name="Birren B."/>
        </authorList>
    </citation>
    <scope>NUCLEOTIDE SEQUENCE [LARGE SCALE GENOMIC DNA]</scope>
    <source>
        <strain evidence="3">maculatus3</strain>
    </source>
</reference>
<dbReference type="Proteomes" id="UP000075901">
    <property type="component" value="Unassembled WGS sequence"/>
</dbReference>
<evidence type="ECO:0000313" key="2">
    <source>
        <dbReference type="EnsemblMetazoa" id="AMAM006467-PA"/>
    </source>
</evidence>
<dbReference type="VEuPathDB" id="VectorBase:AMAM006467"/>
<proteinExistence type="predicted"/>
<protein>
    <submittedName>
        <fullName evidence="2">Uncharacterized protein</fullName>
    </submittedName>
</protein>